<comment type="caution">
    <text evidence="3">The sequence shown here is derived from an EMBL/GenBank/DDBJ whole genome shotgun (WGS) entry which is preliminary data.</text>
</comment>
<keyword evidence="4" id="KW-1185">Reference proteome</keyword>
<dbReference type="InterPro" id="IPR002156">
    <property type="entry name" value="RNaseH_domain"/>
</dbReference>
<evidence type="ECO:0000313" key="3">
    <source>
        <dbReference type="EMBL" id="KAK9984142.1"/>
    </source>
</evidence>
<name>A0AAW2BGF4_9ROSI</name>
<dbReference type="GO" id="GO:0004523">
    <property type="term" value="F:RNA-DNA hybrid ribonuclease activity"/>
    <property type="evidence" value="ECO:0007669"/>
    <property type="project" value="InterPro"/>
</dbReference>
<dbReference type="EMBL" id="JAZDWU010000012">
    <property type="protein sequence ID" value="KAK9984142.1"/>
    <property type="molecule type" value="Genomic_DNA"/>
</dbReference>
<dbReference type="Pfam" id="PF13456">
    <property type="entry name" value="RVT_3"/>
    <property type="match status" value="1"/>
</dbReference>
<dbReference type="PANTHER" id="PTHR47723">
    <property type="entry name" value="OS05G0353850 PROTEIN"/>
    <property type="match status" value="1"/>
</dbReference>
<organism evidence="3 4">
    <name type="scientific">Lithocarpus litseifolius</name>
    <dbReference type="NCBI Taxonomy" id="425828"/>
    <lineage>
        <taxon>Eukaryota</taxon>
        <taxon>Viridiplantae</taxon>
        <taxon>Streptophyta</taxon>
        <taxon>Embryophyta</taxon>
        <taxon>Tracheophyta</taxon>
        <taxon>Spermatophyta</taxon>
        <taxon>Magnoliopsida</taxon>
        <taxon>eudicotyledons</taxon>
        <taxon>Gunneridae</taxon>
        <taxon>Pentapetalae</taxon>
        <taxon>rosids</taxon>
        <taxon>fabids</taxon>
        <taxon>Fagales</taxon>
        <taxon>Fagaceae</taxon>
        <taxon>Lithocarpus</taxon>
    </lineage>
</organism>
<reference evidence="3 4" key="1">
    <citation type="submission" date="2024-01" db="EMBL/GenBank/DDBJ databases">
        <title>A telomere-to-telomere, gap-free genome of sweet tea (Lithocarpus litseifolius).</title>
        <authorList>
            <person name="Zhou J."/>
        </authorList>
    </citation>
    <scope>NUCLEOTIDE SEQUENCE [LARGE SCALE GENOMIC DNA]</scope>
    <source>
        <strain evidence="3">Zhou-2022a</strain>
        <tissue evidence="3">Leaf</tissue>
    </source>
</reference>
<dbReference type="InterPro" id="IPR053151">
    <property type="entry name" value="RNase_H-like"/>
</dbReference>
<accession>A0AAW2BGF4</accession>
<evidence type="ECO:0000259" key="1">
    <source>
        <dbReference type="Pfam" id="PF13456"/>
    </source>
</evidence>
<dbReference type="CDD" id="cd06222">
    <property type="entry name" value="RNase_H_like"/>
    <property type="match status" value="1"/>
</dbReference>
<gene>
    <name evidence="3" type="ORF">SO802_033667</name>
</gene>
<evidence type="ECO:0000313" key="4">
    <source>
        <dbReference type="Proteomes" id="UP001459277"/>
    </source>
</evidence>
<dbReference type="AlphaFoldDB" id="A0AAW2BGF4"/>
<dbReference type="InterPro" id="IPR044730">
    <property type="entry name" value="RNase_H-like_dom_plant"/>
</dbReference>
<dbReference type="Pfam" id="PF13966">
    <property type="entry name" value="zf-RVT"/>
    <property type="match status" value="1"/>
</dbReference>
<evidence type="ECO:0008006" key="5">
    <source>
        <dbReference type="Google" id="ProtNLM"/>
    </source>
</evidence>
<feature type="domain" description="RNase H type-1" evidence="1">
    <location>
        <begin position="305"/>
        <end position="374"/>
    </location>
</feature>
<proteinExistence type="predicted"/>
<protein>
    <recommendedName>
        <fullName evidence="5">Reverse transcriptase zinc-binding domain-containing protein</fullName>
    </recommendedName>
</protein>
<dbReference type="PANTHER" id="PTHR47723:SF19">
    <property type="entry name" value="POLYNUCLEOTIDYL TRANSFERASE, RIBONUCLEASE H-LIKE SUPERFAMILY PROTEIN"/>
    <property type="match status" value="1"/>
</dbReference>
<evidence type="ECO:0000259" key="2">
    <source>
        <dbReference type="Pfam" id="PF13966"/>
    </source>
</evidence>
<dbReference type="InterPro" id="IPR026960">
    <property type="entry name" value="RVT-Znf"/>
</dbReference>
<dbReference type="Proteomes" id="UP001459277">
    <property type="component" value="Unassembled WGS sequence"/>
</dbReference>
<feature type="domain" description="Reverse transcriptase zinc-binding" evidence="2">
    <location>
        <begin position="97"/>
        <end position="185"/>
    </location>
</feature>
<dbReference type="GO" id="GO:0003676">
    <property type="term" value="F:nucleic acid binding"/>
    <property type="evidence" value="ECO:0007669"/>
    <property type="project" value="InterPro"/>
</dbReference>
<sequence length="411" mass="46511">MFKKGAKWVVGKDSKLSLWFDKWLDRGPLRSLIAGPLNRGEDQIALKDVTGFSGWSWHGCSFSFPDRLISEIKVTFISFYAQNADRITWSSSPSGNFELKEAYKLASLEEEGQNTGSFDRDWIWNAFTIPKIKCFVWQCLHKSIPFSTVLAARGMDISPVCQPCKEGSESILYVLRDCHVARNLWISLSPPMAASNFFGLTTSEWLRQNCCNSKTSFTLDISWGIIFLFGIWTLWLNRNGVVFRHESGQRILKSDVLAKAMEFAYIGIHAKQTSNIRQIAISWRFPPLHGSSLTWMALRLAIRGRLCIALKLPVVIIELDAKLIVDLLQKPDDHRNCIEALVSDCKTKLGNIPKVQINHCYREANKCAATLARRGALLSQDFFIFLDLPAEVSLLLSLDSARVAYDHFVPV</sequence>